<dbReference type="AlphaFoldDB" id="A0A426XI26"/>
<evidence type="ECO:0000313" key="2">
    <source>
        <dbReference type="Proteomes" id="UP000287651"/>
    </source>
</evidence>
<protein>
    <submittedName>
        <fullName evidence="1">Uncharacterized protein</fullName>
    </submittedName>
</protein>
<dbReference type="EMBL" id="AMZH03020529">
    <property type="protein sequence ID" value="RRT39090.1"/>
    <property type="molecule type" value="Genomic_DNA"/>
</dbReference>
<organism evidence="1 2">
    <name type="scientific">Ensete ventricosum</name>
    <name type="common">Abyssinian banana</name>
    <name type="synonym">Musa ensete</name>
    <dbReference type="NCBI Taxonomy" id="4639"/>
    <lineage>
        <taxon>Eukaryota</taxon>
        <taxon>Viridiplantae</taxon>
        <taxon>Streptophyta</taxon>
        <taxon>Embryophyta</taxon>
        <taxon>Tracheophyta</taxon>
        <taxon>Spermatophyta</taxon>
        <taxon>Magnoliopsida</taxon>
        <taxon>Liliopsida</taxon>
        <taxon>Zingiberales</taxon>
        <taxon>Musaceae</taxon>
        <taxon>Ensete</taxon>
    </lineage>
</organism>
<sequence length="116" mass="12970">EPGGSFIADALILYTQMPHLERQVDPPRRDLLPQKKSNSLSPYGARLRIMKQQQSIADDASAAAVVADQRERLGLLQLRTTVLEANGVARGNRRIWEPQSQEAPRKKCYGVDSVEM</sequence>
<name>A0A426XI26_ENSVE</name>
<dbReference type="Proteomes" id="UP000287651">
    <property type="component" value="Unassembled WGS sequence"/>
</dbReference>
<evidence type="ECO:0000313" key="1">
    <source>
        <dbReference type="EMBL" id="RRT39090.1"/>
    </source>
</evidence>
<accession>A0A426XI26</accession>
<gene>
    <name evidence="1" type="ORF">B296_00055138</name>
</gene>
<reference evidence="1 2" key="1">
    <citation type="journal article" date="2014" name="Agronomy (Basel)">
        <title>A Draft Genome Sequence for Ensete ventricosum, the Drought-Tolerant Tree Against Hunger.</title>
        <authorList>
            <person name="Harrison J."/>
            <person name="Moore K.A."/>
            <person name="Paszkiewicz K."/>
            <person name="Jones T."/>
            <person name="Grant M."/>
            <person name="Ambacheew D."/>
            <person name="Muzemil S."/>
            <person name="Studholme D.J."/>
        </authorList>
    </citation>
    <scope>NUCLEOTIDE SEQUENCE [LARGE SCALE GENOMIC DNA]</scope>
</reference>
<feature type="non-terminal residue" evidence="1">
    <location>
        <position position="1"/>
    </location>
</feature>
<proteinExistence type="predicted"/>
<comment type="caution">
    <text evidence="1">The sequence shown here is derived from an EMBL/GenBank/DDBJ whole genome shotgun (WGS) entry which is preliminary data.</text>
</comment>